<feature type="transmembrane region" description="Helical" evidence="4">
    <location>
        <begin position="271"/>
        <end position="288"/>
    </location>
</feature>
<feature type="transmembrane region" description="Helical" evidence="4">
    <location>
        <begin position="7"/>
        <end position="26"/>
    </location>
</feature>
<feature type="transmembrane region" description="Helical" evidence="4">
    <location>
        <begin position="294"/>
        <end position="318"/>
    </location>
</feature>
<dbReference type="InterPro" id="IPR052524">
    <property type="entry name" value="MFS_Cyanate_Porter"/>
</dbReference>
<reference evidence="5 6" key="1">
    <citation type="submission" date="2018-05" db="EMBL/GenBank/DDBJ databases">
        <title>Novel Campyloabacter and Helicobacter Species and Strains.</title>
        <authorList>
            <person name="Mannion A.J."/>
            <person name="Shen Z."/>
            <person name="Fox J.G."/>
        </authorList>
    </citation>
    <scope>NUCLEOTIDE SEQUENCE [LARGE SCALE GENOMIC DNA]</scope>
    <source>
        <strain evidence="6">MIT17-670</strain>
    </source>
</reference>
<name>A0A4U7BM11_9BACT</name>
<gene>
    <name evidence="5" type="ORF">CQA76_00470</name>
</gene>
<proteinExistence type="predicted"/>
<keyword evidence="1 4" id="KW-0812">Transmembrane</keyword>
<dbReference type="Proteomes" id="UP000310353">
    <property type="component" value="Unassembled WGS sequence"/>
</dbReference>
<dbReference type="Gene3D" id="1.20.1250.20">
    <property type="entry name" value="MFS general substrate transporter like domains"/>
    <property type="match status" value="1"/>
</dbReference>
<feature type="transmembrane region" description="Helical" evidence="4">
    <location>
        <begin position="330"/>
        <end position="349"/>
    </location>
</feature>
<dbReference type="InterPro" id="IPR011701">
    <property type="entry name" value="MFS"/>
</dbReference>
<organism evidence="5 6">
    <name type="scientific">Campylobacter aviculae</name>
    <dbReference type="NCBI Taxonomy" id="2510190"/>
    <lineage>
        <taxon>Bacteria</taxon>
        <taxon>Pseudomonadati</taxon>
        <taxon>Campylobacterota</taxon>
        <taxon>Epsilonproteobacteria</taxon>
        <taxon>Campylobacterales</taxon>
        <taxon>Campylobacteraceae</taxon>
        <taxon>Campylobacter</taxon>
    </lineage>
</organism>
<evidence type="ECO:0000256" key="2">
    <source>
        <dbReference type="ARBA" id="ARBA00022989"/>
    </source>
</evidence>
<keyword evidence="2 4" id="KW-1133">Transmembrane helix</keyword>
<dbReference type="AlphaFoldDB" id="A0A4U7BM11"/>
<dbReference type="Pfam" id="PF07690">
    <property type="entry name" value="MFS_1"/>
    <property type="match status" value="1"/>
</dbReference>
<dbReference type="PANTHER" id="PTHR23523:SF2">
    <property type="entry name" value="2-NITROIMIDAZOLE TRANSPORTER"/>
    <property type="match status" value="1"/>
</dbReference>
<accession>A0A4U7BM11</accession>
<feature type="transmembrane region" description="Helical" evidence="4">
    <location>
        <begin position="237"/>
        <end position="259"/>
    </location>
</feature>
<sequence length="387" mass="42851">MLSFKKIFWLNVFIVIIIAFNLRAPITTIGPMVDAIKNEYGLNSTFIGILTSLPLMAFGSISFIVGYFSPIRAVIVGIFLIFIGELLRSYVGIYGLFIGMLAIGCGIAIANVVLPSFIKEKFPKQMSSIMGIYSFILSVSSIAGIALATPLLHIFNLPLAMVFWAIFAFIALVMYFPQAKNGRFFRTKKPSSKQVSILKHPTTWKITLFMGFQSFLAYSLFFWYVEIITEKGFSEDFATNMLLFGQLVAMPVSLFGPLLLGKIKKEYHTSYIAVLCAMYAISFGILFLCDSKIMIILGAFAMGFPWGGVFGIVLLFIAQKSHNAQIAARLSAFAQGFGYLIAAQGQWIIGVLHDKFGNFSGSIFMLFVVGIIVNVVGYLSYKSEIIK</sequence>
<dbReference type="GO" id="GO:0022857">
    <property type="term" value="F:transmembrane transporter activity"/>
    <property type="evidence" value="ECO:0007669"/>
    <property type="project" value="InterPro"/>
</dbReference>
<evidence type="ECO:0000313" key="5">
    <source>
        <dbReference type="EMBL" id="TKX33138.1"/>
    </source>
</evidence>
<feature type="transmembrane region" description="Helical" evidence="4">
    <location>
        <begin position="154"/>
        <end position="176"/>
    </location>
</feature>
<comment type="caution">
    <text evidence="5">The sequence shown here is derived from an EMBL/GenBank/DDBJ whole genome shotgun (WGS) entry which is preliminary data.</text>
</comment>
<feature type="transmembrane region" description="Helical" evidence="4">
    <location>
        <begin position="361"/>
        <end position="381"/>
    </location>
</feature>
<evidence type="ECO:0000256" key="3">
    <source>
        <dbReference type="ARBA" id="ARBA00023136"/>
    </source>
</evidence>
<feature type="transmembrane region" description="Helical" evidence="4">
    <location>
        <begin position="206"/>
        <end position="225"/>
    </location>
</feature>
<feature type="transmembrane region" description="Helical" evidence="4">
    <location>
        <begin position="46"/>
        <end position="66"/>
    </location>
</feature>
<dbReference type="RefSeq" id="WP_137621494.1">
    <property type="nucleotide sequence ID" value="NZ_NXMA01000001.1"/>
</dbReference>
<evidence type="ECO:0000256" key="1">
    <source>
        <dbReference type="ARBA" id="ARBA00022692"/>
    </source>
</evidence>
<protein>
    <submittedName>
        <fullName evidence="5">MFS transporter</fullName>
    </submittedName>
</protein>
<evidence type="ECO:0000256" key="4">
    <source>
        <dbReference type="SAM" id="Phobius"/>
    </source>
</evidence>
<feature type="transmembrane region" description="Helical" evidence="4">
    <location>
        <begin position="97"/>
        <end position="118"/>
    </location>
</feature>
<keyword evidence="6" id="KW-1185">Reference proteome</keyword>
<dbReference type="OrthoDB" id="5317164at2"/>
<feature type="transmembrane region" description="Helical" evidence="4">
    <location>
        <begin position="73"/>
        <end position="91"/>
    </location>
</feature>
<dbReference type="SUPFAM" id="SSF103473">
    <property type="entry name" value="MFS general substrate transporter"/>
    <property type="match status" value="1"/>
</dbReference>
<dbReference type="InterPro" id="IPR036259">
    <property type="entry name" value="MFS_trans_sf"/>
</dbReference>
<keyword evidence="3 4" id="KW-0472">Membrane</keyword>
<dbReference type="PANTHER" id="PTHR23523">
    <property type="match status" value="1"/>
</dbReference>
<dbReference type="EMBL" id="NXMA01000001">
    <property type="protein sequence ID" value="TKX33138.1"/>
    <property type="molecule type" value="Genomic_DNA"/>
</dbReference>
<feature type="transmembrane region" description="Helical" evidence="4">
    <location>
        <begin position="130"/>
        <end position="148"/>
    </location>
</feature>
<evidence type="ECO:0000313" key="6">
    <source>
        <dbReference type="Proteomes" id="UP000310353"/>
    </source>
</evidence>